<dbReference type="CDD" id="cd14966">
    <property type="entry name" value="7tmD_STE3"/>
    <property type="match status" value="1"/>
</dbReference>
<evidence type="ECO:0000313" key="13">
    <source>
        <dbReference type="Proteomes" id="UP001465976"/>
    </source>
</evidence>
<dbReference type="InterPro" id="IPR000481">
    <property type="entry name" value="GPCR_Pheromne_B_alpha_rcpt"/>
</dbReference>
<dbReference type="EMBL" id="JBAHYK010000331">
    <property type="protein sequence ID" value="KAL0575157.1"/>
    <property type="molecule type" value="Genomic_DNA"/>
</dbReference>
<evidence type="ECO:0000256" key="8">
    <source>
        <dbReference type="ARBA" id="ARBA00023170"/>
    </source>
</evidence>
<feature type="region of interest" description="Disordered" evidence="10">
    <location>
        <begin position="442"/>
        <end position="504"/>
    </location>
</feature>
<organism evidence="12 13">
    <name type="scientific">Marasmius crinis-equi</name>
    <dbReference type="NCBI Taxonomy" id="585013"/>
    <lineage>
        <taxon>Eukaryota</taxon>
        <taxon>Fungi</taxon>
        <taxon>Dikarya</taxon>
        <taxon>Basidiomycota</taxon>
        <taxon>Agaricomycotina</taxon>
        <taxon>Agaricomycetes</taxon>
        <taxon>Agaricomycetidae</taxon>
        <taxon>Agaricales</taxon>
        <taxon>Marasmiineae</taxon>
        <taxon>Marasmiaceae</taxon>
        <taxon>Marasmius</taxon>
    </lineage>
</organism>
<dbReference type="Pfam" id="PF02076">
    <property type="entry name" value="STE3"/>
    <property type="match status" value="1"/>
</dbReference>
<evidence type="ECO:0000256" key="2">
    <source>
        <dbReference type="ARBA" id="ARBA00011085"/>
    </source>
</evidence>
<dbReference type="PRINTS" id="PR00899">
    <property type="entry name" value="GPCRSTE3"/>
</dbReference>
<evidence type="ECO:0000256" key="1">
    <source>
        <dbReference type="ARBA" id="ARBA00004141"/>
    </source>
</evidence>
<gene>
    <name evidence="12" type="primary">STE3_3</name>
    <name evidence="12" type="ORF">V5O48_006814</name>
</gene>
<keyword evidence="6" id="KW-0297">G-protein coupled receptor</keyword>
<comment type="caution">
    <text evidence="12">The sequence shown here is derived from an EMBL/GenBank/DDBJ whole genome shotgun (WGS) entry which is preliminary data.</text>
</comment>
<protein>
    <submittedName>
        <fullName evidence="12">A-factor receptor</fullName>
    </submittedName>
</protein>
<evidence type="ECO:0000313" key="12">
    <source>
        <dbReference type="EMBL" id="KAL0575157.1"/>
    </source>
</evidence>
<feature type="transmembrane region" description="Helical" evidence="11">
    <location>
        <begin position="41"/>
        <end position="61"/>
    </location>
</feature>
<keyword evidence="7 11" id="KW-0472">Membrane</keyword>
<feature type="compositionally biased region" description="Low complexity" evidence="10">
    <location>
        <begin position="470"/>
        <end position="483"/>
    </location>
</feature>
<evidence type="ECO:0000256" key="11">
    <source>
        <dbReference type="SAM" id="Phobius"/>
    </source>
</evidence>
<proteinExistence type="inferred from homology"/>
<evidence type="ECO:0000256" key="4">
    <source>
        <dbReference type="ARBA" id="ARBA00022692"/>
    </source>
</evidence>
<comment type="similarity">
    <text evidence="2">Belongs to the G-protein coupled receptor 4 family.</text>
</comment>
<evidence type="ECO:0000256" key="9">
    <source>
        <dbReference type="ARBA" id="ARBA00023224"/>
    </source>
</evidence>
<accession>A0ABR3FIP2</accession>
<name>A0ABR3FIP2_9AGAR</name>
<keyword evidence="9" id="KW-0807">Transducer</keyword>
<keyword evidence="8 12" id="KW-0675">Receptor</keyword>
<evidence type="ECO:0000256" key="7">
    <source>
        <dbReference type="ARBA" id="ARBA00023136"/>
    </source>
</evidence>
<feature type="transmembrane region" description="Helical" evidence="11">
    <location>
        <begin position="275"/>
        <end position="294"/>
    </location>
</feature>
<keyword evidence="5 11" id="KW-1133">Transmembrane helix</keyword>
<dbReference type="PANTHER" id="PTHR28097:SF1">
    <property type="entry name" value="PHEROMONE A FACTOR RECEPTOR"/>
    <property type="match status" value="1"/>
</dbReference>
<feature type="transmembrane region" description="Helical" evidence="11">
    <location>
        <begin position="73"/>
        <end position="94"/>
    </location>
</feature>
<feature type="region of interest" description="Disordered" evidence="10">
    <location>
        <begin position="371"/>
        <end position="399"/>
    </location>
</feature>
<evidence type="ECO:0000256" key="10">
    <source>
        <dbReference type="SAM" id="MobiDB-lite"/>
    </source>
</evidence>
<dbReference type="Proteomes" id="UP001465976">
    <property type="component" value="Unassembled WGS sequence"/>
</dbReference>
<evidence type="ECO:0000256" key="6">
    <source>
        <dbReference type="ARBA" id="ARBA00023040"/>
    </source>
</evidence>
<keyword evidence="4 11" id="KW-0812">Transmembrane</keyword>
<comment type="subcellular location">
    <subcellularLocation>
        <location evidence="1">Membrane</location>
        <topology evidence="1">Multi-pass membrane protein</topology>
    </subcellularLocation>
</comment>
<dbReference type="PANTHER" id="PTHR28097">
    <property type="entry name" value="PHEROMONE A FACTOR RECEPTOR"/>
    <property type="match status" value="1"/>
</dbReference>
<sequence>MTVSRDPTYPLFPILSCLGFVLCLIPLPWHIQAMNSGTVAFMLWTASVCFVRFVNSVIWAGSVDNVAPVWCDISTQIILGAGIGIPASILCISRRLYRITSIRTVSLSKADKKRAVIEDICIAAGIPAIILALHVIVHPHRFDILEDIGCQTVTYNTLPAYFLYFMWPIVLGVVSLIYSCLNLRSFYIRRVQFAQFMNSNTAMNMSRYLRLMILSVVDILFTIPLGIYVVYIASHGVKLQPWISWEDTHFNWLRIVQTPALIWRNDKSFETSIELNRWLSVLCAFLFFALFGFASEAKKHYQIAFWWCMKPFGLRPAKKTKGATQLPKVKPPATNDSLPMYMQNIKFPTTATATSASSADITHVRSSIGMEGKEKEAFSPSSPSSPPPPSYQQHRCSDISSVSSYAPSGSFVSLTDTEHARNSTYTVDISISNTIYTPSLDHNDLDVPASPTSPLSPTTPDASPSPIPMPGTQTQSPSSSLQPARTPSPQIFDRTRTPTPIPTGPPAALLAVSSADPVQRVYLTESYRPSRVPIARPSPPPFNELTFQPLVAHASSSPLRNAREDAPITITVHTSSESL</sequence>
<feature type="transmembrane region" description="Helical" evidence="11">
    <location>
        <begin position="115"/>
        <end position="137"/>
    </location>
</feature>
<reference evidence="12 13" key="1">
    <citation type="submission" date="2024-02" db="EMBL/GenBank/DDBJ databases">
        <title>A draft genome for the cacao thread blight pathogen Marasmius crinis-equi.</title>
        <authorList>
            <person name="Cohen S.P."/>
            <person name="Baruah I.K."/>
            <person name="Amoako-Attah I."/>
            <person name="Bukari Y."/>
            <person name="Meinhardt L.W."/>
            <person name="Bailey B.A."/>
        </authorList>
    </citation>
    <scope>NUCLEOTIDE SEQUENCE [LARGE SCALE GENOMIC DNA]</scope>
    <source>
        <strain evidence="12 13">GH-76</strain>
    </source>
</reference>
<feature type="transmembrane region" description="Helical" evidence="11">
    <location>
        <begin position="161"/>
        <end position="187"/>
    </location>
</feature>
<evidence type="ECO:0000256" key="5">
    <source>
        <dbReference type="ARBA" id="ARBA00022989"/>
    </source>
</evidence>
<keyword evidence="13" id="KW-1185">Reference proteome</keyword>
<feature type="transmembrane region" description="Helical" evidence="11">
    <location>
        <begin position="12"/>
        <end position="29"/>
    </location>
</feature>
<dbReference type="PRINTS" id="PR00901">
    <property type="entry name" value="PHEROMONEBAR"/>
</dbReference>
<dbReference type="InterPro" id="IPR001499">
    <property type="entry name" value="GPCR_STE3"/>
</dbReference>
<feature type="transmembrane region" description="Helical" evidence="11">
    <location>
        <begin position="208"/>
        <end position="233"/>
    </location>
</feature>
<feature type="compositionally biased region" description="Low complexity" evidence="10">
    <location>
        <begin position="448"/>
        <end position="462"/>
    </location>
</feature>
<evidence type="ECO:0000256" key="3">
    <source>
        <dbReference type="ARBA" id="ARBA00022507"/>
    </source>
</evidence>
<keyword evidence="3" id="KW-0589">Pheromone response</keyword>